<dbReference type="EMBL" id="JACCFL010000001">
    <property type="protein sequence ID" value="NYJ24454.1"/>
    <property type="molecule type" value="Genomic_DNA"/>
</dbReference>
<reference evidence="1 2" key="1">
    <citation type="submission" date="2020-07" db="EMBL/GenBank/DDBJ databases">
        <title>Sequencing the genomes of 1000 actinobacteria strains.</title>
        <authorList>
            <person name="Klenk H.-P."/>
        </authorList>
    </citation>
    <scope>NUCLEOTIDE SEQUENCE [LARGE SCALE GENOMIC DNA]</scope>
    <source>
        <strain evidence="1 2">DSM 15165</strain>
    </source>
</reference>
<protein>
    <submittedName>
        <fullName evidence="1">Uncharacterized protein</fullName>
    </submittedName>
</protein>
<dbReference type="RefSeq" id="WP_179606585.1">
    <property type="nucleotide sequence ID" value="NZ_BAABEH010000001.1"/>
</dbReference>
<dbReference type="Proteomes" id="UP000578352">
    <property type="component" value="Unassembled WGS sequence"/>
</dbReference>
<accession>A0A853CZ48</accession>
<name>A0A853CZ48_9MICO</name>
<organism evidence="1 2">
    <name type="scientific">Leifsonia shinshuensis</name>
    <dbReference type="NCBI Taxonomy" id="150026"/>
    <lineage>
        <taxon>Bacteria</taxon>
        <taxon>Bacillati</taxon>
        <taxon>Actinomycetota</taxon>
        <taxon>Actinomycetes</taxon>
        <taxon>Micrococcales</taxon>
        <taxon>Microbacteriaceae</taxon>
        <taxon>Leifsonia</taxon>
    </lineage>
</organism>
<dbReference type="AlphaFoldDB" id="A0A853CZ48"/>
<sequence>MLPALTNALGALNNPGAGHFTASVASDKLAAAKALLLQATNAASNDHAAAGTDLIELNGLQGQVDQLPYC</sequence>
<gene>
    <name evidence="1" type="ORF">HNR13_002741</name>
</gene>
<evidence type="ECO:0000313" key="1">
    <source>
        <dbReference type="EMBL" id="NYJ24454.1"/>
    </source>
</evidence>
<proteinExistence type="predicted"/>
<comment type="caution">
    <text evidence="1">The sequence shown here is derived from an EMBL/GenBank/DDBJ whole genome shotgun (WGS) entry which is preliminary data.</text>
</comment>
<evidence type="ECO:0000313" key="2">
    <source>
        <dbReference type="Proteomes" id="UP000578352"/>
    </source>
</evidence>